<dbReference type="InterPro" id="IPR036397">
    <property type="entry name" value="RNaseH_sf"/>
</dbReference>
<organism evidence="1 2">
    <name type="scientific">Adineta ricciae</name>
    <name type="common">Rotifer</name>
    <dbReference type="NCBI Taxonomy" id="249248"/>
    <lineage>
        <taxon>Eukaryota</taxon>
        <taxon>Metazoa</taxon>
        <taxon>Spiralia</taxon>
        <taxon>Gnathifera</taxon>
        <taxon>Rotifera</taxon>
        <taxon>Eurotatoria</taxon>
        <taxon>Bdelloidea</taxon>
        <taxon>Adinetida</taxon>
        <taxon>Adinetidae</taxon>
        <taxon>Adineta</taxon>
    </lineage>
</organism>
<dbReference type="EMBL" id="CAJNOR010014828">
    <property type="protein sequence ID" value="CAF1680033.1"/>
    <property type="molecule type" value="Genomic_DNA"/>
</dbReference>
<evidence type="ECO:0000313" key="2">
    <source>
        <dbReference type="Proteomes" id="UP000663828"/>
    </source>
</evidence>
<dbReference type="PANTHER" id="PTHR47326">
    <property type="entry name" value="TRANSPOSABLE ELEMENT TC3 TRANSPOSASE-LIKE PROTEIN"/>
    <property type="match status" value="1"/>
</dbReference>
<dbReference type="PANTHER" id="PTHR47326:SF1">
    <property type="entry name" value="HTH PSQ-TYPE DOMAIN-CONTAINING PROTEIN"/>
    <property type="match status" value="1"/>
</dbReference>
<name>A0A816GYG4_ADIRI</name>
<keyword evidence="2" id="KW-1185">Reference proteome</keyword>
<dbReference type="GO" id="GO:0003676">
    <property type="term" value="F:nucleic acid binding"/>
    <property type="evidence" value="ECO:0007669"/>
    <property type="project" value="InterPro"/>
</dbReference>
<dbReference type="Proteomes" id="UP000663828">
    <property type="component" value="Unassembled WGS sequence"/>
</dbReference>
<sequence length="214" mass="25046">MAKFESPAVVRRKLQVDFGEDTPTEACIKRTFERFCETDCSVSRGTAHRIMRDYLGLKPYKAQFVQQLYEEDTQDRVDMCKTLIPMLQDKINKHNVRYWSEDNPHATIETVMNSPKLNVWCAMSRTHLIGPFFFEGDTVNGEKYLSMLQNFFLPEQDGAPPHFAVDVRQYLDHQFPQRWIGRGGPIRWAPRSPDLTPLDFFLWGHLKNIVYKTP</sequence>
<dbReference type="AlphaFoldDB" id="A0A816GYG4"/>
<evidence type="ECO:0000313" key="1">
    <source>
        <dbReference type="EMBL" id="CAF1680033.1"/>
    </source>
</evidence>
<reference evidence="1" key="1">
    <citation type="submission" date="2021-02" db="EMBL/GenBank/DDBJ databases">
        <authorList>
            <person name="Nowell W R."/>
        </authorList>
    </citation>
    <scope>NUCLEOTIDE SEQUENCE</scope>
</reference>
<dbReference type="Gene3D" id="3.30.420.10">
    <property type="entry name" value="Ribonuclease H-like superfamily/Ribonuclease H"/>
    <property type="match status" value="1"/>
</dbReference>
<comment type="caution">
    <text evidence="1">The sequence shown here is derived from an EMBL/GenBank/DDBJ whole genome shotgun (WGS) entry which is preliminary data.</text>
</comment>
<feature type="non-terminal residue" evidence="1">
    <location>
        <position position="1"/>
    </location>
</feature>
<gene>
    <name evidence="1" type="ORF">XAT740_LOCUS60373</name>
</gene>
<protein>
    <submittedName>
        <fullName evidence="1">Uncharacterized protein</fullName>
    </submittedName>
</protein>
<accession>A0A816GYG4</accession>
<proteinExistence type="predicted"/>